<dbReference type="InterPro" id="IPR011712">
    <property type="entry name" value="Sig_transdc_His_kin_sub3_dim/P"/>
</dbReference>
<keyword evidence="3" id="KW-0902">Two-component regulatory system</keyword>
<keyword evidence="5" id="KW-0812">Transmembrane</keyword>
<dbReference type="CDD" id="cd16917">
    <property type="entry name" value="HATPase_UhpB-NarQ-NarX-like"/>
    <property type="match status" value="1"/>
</dbReference>
<keyword evidence="2" id="KW-0418">Kinase</keyword>
<dbReference type="InterPro" id="IPR003594">
    <property type="entry name" value="HATPase_dom"/>
</dbReference>
<dbReference type="PANTHER" id="PTHR24421">
    <property type="entry name" value="NITRATE/NITRITE SENSOR PROTEIN NARX-RELATED"/>
    <property type="match status" value="1"/>
</dbReference>
<proteinExistence type="predicted"/>
<dbReference type="Pfam" id="PF07494">
    <property type="entry name" value="Reg_prop"/>
    <property type="match status" value="1"/>
</dbReference>
<gene>
    <name evidence="8" type="ORF">JY651_17750</name>
</gene>
<evidence type="ECO:0000256" key="4">
    <source>
        <dbReference type="SAM" id="Coils"/>
    </source>
</evidence>
<dbReference type="RefSeq" id="WP_206728203.1">
    <property type="nucleotide sequence ID" value="NZ_CP071090.1"/>
</dbReference>
<dbReference type="PANTHER" id="PTHR24421:SF62">
    <property type="entry name" value="SENSORY TRANSDUCTION HISTIDINE KINASE"/>
    <property type="match status" value="1"/>
</dbReference>
<keyword evidence="1" id="KW-0808">Transferase</keyword>
<evidence type="ECO:0000313" key="9">
    <source>
        <dbReference type="Proteomes" id="UP000662747"/>
    </source>
</evidence>
<keyword evidence="6" id="KW-0732">Signal</keyword>
<dbReference type="SUPFAM" id="SSF63829">
    <property type="entry name" value="Calcium-dependent phosphotriesterase"/>
    <property type="match status" value="2"/>
</dbReference>
<keyword evidence="9" id="KW-1185">Reference proteome</keyword>
<dbReference type="InterPro" id="IPR013783">
    <property type="entry name" value="Ig-like_fold"/>
</dbReference>
<dbReference type="SUPFAM" id="SSF55874">
    <property type="entry name" value="ATPase domain of HSP90 chaperone/DNA topoisomerase II/histidine kinase"/>
    <property type="match status" value="1"/>
</dbReference>
<dbReference type="Gene3D" id="2.130.10.10">
    <property type="entry name" value="YVTN repeat-like/Quinoprotein amine dehydrogenase"/>
    <property type="match status" value="2"/>
</dbReference>
<name>A0ABX7P874_9BACT</name>
<evidence type="ECO:0000256" key="6">
    <source>
        <dbReference type="SAM" id="SignalP"/>
    </source>
</evidence>
<feature type="transmembrane region" description="Helical" evidence="5">
    <location>
        <begin position="767"/>
        <end position="787"/>
    </location>
</feature>
<evidence type="ECO:0000259" key="7">
    <source>
        <dbReference type="SMART" id="SM00387"/>
    </source>
</evidence>
<keyword evidence="4" id="KW-0175">Coiled coil</keyword>
<evidence type="ECO:0000256" key="2">
    <source>
        <dbReference type="ARBA" id="ARBA00022777"/>
    </source>
</evidence>
<dbReference type="Gene3D" id="2.60.40.10">
    <property type="entry name" value="Immunoglobulins"/>
    <property type="match status" value="1"/>
</dbReference>
<feature type="chain" id="PRO_5047388175" description="Histidine kinase/HSP90-like ATPase domain-containing protein" evidence="6">
    <location>
        <begin position="34"/>
        <end position="1029"/>
    </location>
</feature>
<dbReference type="Pfam" id="PF02518">
    <property type="entry name" value="HATPase_c"/>
    <property type="match status" value="1"/>
</dbReference>
<protein>
    <recommendedName>
        <fullName evidence="7">Histidine kinase/HSP90-like ATPase domain-containing protein</fullName>
    </recommendedName>
</protein>
<dbReference type="Gene3D" id="3.30.565.10">
    <property type="entry name" value="Histidine kinase-like ATPase, C-terminal domain"/>
    <property type="match status" value="1"/>
</dbReference>
<dbReference type="InterPro" id="IPR011123">
    <property type="entry name" value="Y_Y_Y"/>
</dbReference>
<dbReference type="Proteomes" id="UP000662747">
    <property type="component" value="Chromosome"/>
</dbReference>
<keyword evidence="5" id="KW-0472">Membrane</keyword>
<feature type="signal peptide" evidence="6">
    <location>
        <begin position="1"/>
        <end position="33"/>
    </location>
</feature>
<organism evidence="8 9">
    <name type="scientific">Pyxidicoccus parkwayensis</name>
    <dbReference type="NCBI Taxonomy" id="2813578"/>
    <lineage>
        <taxon>Bacteria</taxon>
        <taxon>Pseudomonadati</taxon>
        <taxon>Myxococcota</taxon>
        <taxon>Myxococcia</taxon>
        <taxon>Myxococcales</taxon>
        <taxon>Cystobacterineae</taxon>
        <taxon>Myxococcaceae</taxon>
        <taxon>Pyxidicoccus</taxon>
    </lineage>
</organism>
<dbReference type="InterPro" id="IPR050482">
    <property type="entry name" value="Sensor_HK_TwoCompSys"/>
</dbReference>
<sequence length="1029" mass="112948">MKVAARHGGRRWWLGQALLGLFALLLGGSAAQAQPDNRDRSINQFYHSRWTIKDGAPGQISALAQTRDGFIWLAAAATLYNFDGVRFERFESPDGLPVPSVQTLHAAPDGGLWLGFQAGGVAFLKDGKLTRYDEAQGLSVNQLMSFAVDMSGTVWAAGKTAGLLRLQDGRWHQVGEDWGFPDTQATALFVDRDGTLWAAAKDSLLFLPKGSHTFRPTGVRVGWVGRMAQAPDGTLWITELDGAGGVRPVVRANGEPLTAAARIAVTSAGMLFDREGSLWLSTLGEGMRRVPHPERLGGRYIEKLDPAAEAFTEEDGLSADYVWPLIQDREGNIWAGTSGGLDCFRHSTLVLAEFPRGSHDFALAAGDDGAVWAGSTNRPLMRLEDRQVHFTPLGAQAGCAYRDPDGIVWFGVERDIWRIENDVPVRVATLPEDVKALQLQALAKDGSGALWVATAGRALLRWKDGVWTRMDKATRESSQGLQSRLTSATTDAEGHVWLGYGDGTIGRVDDGGTRRHGGAEGFHLGMVTVLRAGRRFWVGGQFGLAWFDGEQLRRIGVAGPEPLRGVSGIVEMEDGGLWIHSVPGIFHLGPEEVARAVADPNHLARGEHFDFLDGLPARPTVLRPLPTLVRGTDGRLWFATSNGVVWVDPERIFRNPLPPPVVIRSVQADGRPLAPGPLLTLPVGAKNLELDYTGLSFTVPARVRFRYRLEGVDAEWQDVGTRREAYYTHLDPGRYRFQVIAANNDGVWNEAGATLELVVPPAWYQTWWFRALCVVVVLAVLWALYLLRLRQVRSHMRGLLEERHRERERIARELHDTLLQGIQGLILRFQSVAEQLPEGTHTRAALDKVLERADGVLVEGRDRVQDLRAAADNAEELSQALARVGEELQVGSAVCFRVEVEGEPTPLDALVRDEVYFIGREALANAFQHAGAKNIEVALTYGGTELCLRVRDDGRGLEPELLQAGGRPGHWGLAGMRERARKIGARLDIHNRGGAGAELELRMPASAAYPRDARSTWSQRLWRLVGGGR</sequence>
<dbReference type="EMBL" id="CP071090">
    <property type="protein sequence ID" value="QSQ26658.1"/>
    <property type="molecule type" value="Genomic_DNA"/>
</dbReference>
<dbReference type="SMART" id="SM00387">
    <property type="entry name" value="HATPase_c"/>
    <property type="match status" value="1"/>
</dbReference>
<dbReference type="InterPro" id="IPR011110">
    <property type="entry name" value="Reg_prop"/>
</dbReference>
<keyword evidence="5" id="KW-1133">Transmembrane helix</keyword>
<accession>A0ABX7P874</accession>
<feature type="coiled-coil region" evidence="4">
    <location>
        <begin position="857"/>
        <end position="887"/>
    </location>
</feature>
<evidence type="ECO:0000256" key="5">
    <source>
        <dbReference type="SAM" id="Phobius"/>
    </source>
</evidence>
<reference evidence="8 9" key="1">
    <citation type="submission" date="2021-02" db="EMBL/GenBank/DDBJ databases">
        <title>De Novo genome assembly of isolated myxobacteria.</title>
        <authorList>
            <person name="Stevens D.C."/>
        </authorList>
    </citation>
    <scope>NUCLEOTIDE SEQUENCE [LARGE SCALE GENOMIC DNA]</scope>
    <source>
        <strain evidence="9">SCPEA02</strain>
    </source>
</reference>
<dbReference type="InterPro" id="IPR036890">
    <property type="entry name" value="HATPase_C_sf"/>
</dbReference>
<evidence type="ECO:0000256" key="3">
    <source>
        <dbReference type="ARBA" id="ARBA00023012"/>
    </source>
</evidence>
<dbReference type="Pfam" id="PF07495">
    <property type="entry name" value="Y_Y_Y"/>
    <property type="match status" value="1"/>
</dbReference>
<dbReference type="InterPro" id="IPR015943">
    <property type="entry name" value="WD40/YVTN_repeat-like_dom_sf"/>
</dbReference>
<evidence type="ECO:0000313" key="8">
    <source>
        <dbReference type="EMBL" id="QSQ26658.1"/>
    </source>
</evidence>
<feature type="domain" description="Histidine kinase/HSP90-like ATPase" evidence="7">
    <location>
        <begin position="910"/>
        <end position="1007"/>
    </location>
</feature>
<dbReference type="Pfam" id="PF07730">
    <property type="entry name" value="HisKA_3"/>
    <property type="match status" value="1"/>
</dbReference>
<evidence type="ECO:0000256" key="1">
    <source>
        <dbReference type="ARBA" id="ARBA00022679"/>
    </source>
</evidence>